<evidence type="ECO:0000256" key="1">
    <source>
        <dbReference type="ARBA" id="ARBA00004340"/>
    </source>
</evidence>
<accession>A0A397J4B5</accession>
<dbReference type="OrthoDB" id="2304312at2759"/>
<evidence type="ECO:0000259" key="4">
    <source>
        <dbReference type="Pfam" id="PF20147"/>
    </source>
</evidence>
<dbReference type="Proteomes" id="UP000266861">
    <property type="component" value="Unassembled WGS sequence"/>
</dbReference>
<organism evidence="5 6">
    <name type="scientific">Diversispora epigaea</name>
    <dbReference type="NCBI Taxonomy" id="1348612"/>
    <lineage>
        <taxon>Eukaryota</taxon>
        <taxon>Fungi</taxon>
        <taxon>Fungi incertae sedis</taxon>
        <taxon>Mucoromycota</taxon>
        <taxon>Glomeromycotina</taxon>
        <taxon>Glomeromycetes</taxon>
        <taxon>Diversisporales</taxon>
        <taxon>Diversisporaceae</taxon>
        <taxon>Diversispora</taxon>
    </lineage>
</organism>
<sequence length="252" mass="28029">MSDNITLFCLVEGDSKEKFIIVVAEKNDYVNDLKKKIKEEKPNLFANIDANDIVLWKVNIPIEEDTMEVDTIPGSTQDKVKLSIPSKKIRNVFTENIADDSINIIIERPSEGQGHTSDLLAKIEELKSGQEELKSNMESGLMKIHNAMDLSLCSSGFKTETEKGKEVLEKGRQIDFPLKVTTITKSGGPGRFMSPLTNEVPANKFLCGQISYCGNDGGLEMCYEGNSAENVWRGNDGNDGVIQMMEMMESHK</sequence>
<dbReference type="AlphaFoldDB" id="A0A397J4B5"/>
<name>A0A397J4B5_9GLOM</name>
<dbReference type="GO" id="GO:0005576">
    <property type="term" value="C:extracellular region"/>
    <property type="evidence" value="ECO:0007669"/>
    <property type="project" value="UniProtKB-SubCell"/>
</dbReference>
<keyword evidence="6" id="KW-1185">Reference proteome</keyword>
<proteinExistence type="predicted"/>
<comment type="caution">
    <text evidence="5">The sequence shown here is derived from an EMBL/GenBank/DDBJ whole genome shotgun (WGS) entry which is preliminary data.</text>
</comment>
<evidence type="ECO:0000256" key="2">
    <source>
        <dbReference type="ARBA" id="ARBA00004613"/>
    </source>
</evidence>
<evidence type="ECO:0000313" key="5">
    <source>
        <dbReference type="EMBL" id="RHZ80074.1"/>
    </source>
</evidence>
<evidence type="ECO:0000313" key="6">
    <source>
        <dbReference type="Proteomes" id="UP000266861"/>
    </source>
</evidence>
<protein>
    <recommendedName>
        <fullName evidence="4">Crinkler effector protein N-terminal domain-containing protein</fullName>
    </recommendedName>
</protein>
<reference evidence="5 6" key="1">
    <citation type="submission" date="2018-08" db="EMBL/GenBank/DDBJ databases">
        <title>Genome and evolution of the arbuscular mycorrhizal fungus Diversispora epigaea (formerly Glomus versiforme) and its bacterial endosymbionts.</title>
        <authorList>
            <person name="Sun X."/>
            <person name="Fei Z."/>
            <person name="Harrison M."/>
        </authorList>
    </citation>
    <scope>NUCLEOTIDE SEQUENCE [LARGE SCALE GENOMIC DNA]</scope>
    <source>
        <strain evidence="5 6">IT104</strain>
    </source>
</reference>
<gene>
    <name evidence="5" type="ORF">Glove_139g400</name>
</gene>
<dbReference type="Pfam" id="PF20147">
    <property type="entry name" value="Crinkler"/>
    <property type="match status" value="1"/>
</dbReference>
<feature type="domain" description="Crinkler effector protein N-terminal" evidence="4">
    <location>
        <begin position="5"/>
        <end position="107"/>
    </location>
</feature>
<comment type="subcellular location">
    <subcellularLocation>
        <location evidence="1">Host cell</location>
    </subcellularLocation>
    <subcellularLocation>
        <location evidence="2">Secreted</location>
    </subcellularLocation>
</comment>
<evidence type="ECO:0000256" key="3">
    <source>
        <dbReference type="ARBA" id="ARBA00022525"/>
    </source>
</evidence>
<dbReference type="GO" id="GO:0043657">
    <property type="term" value="C:host cell"/>
    <property type="evidence" value="ECO:0007669"/>
    <property type="project" value="UniProtKB-SubCell"/>
</dbReference>
<dbReference type="InterPro" id="IPR045379">
    <property type="entry name" value="Crinkler_N"/>
</dbReference>
<keyword evidence="3" id="KW-0964">Secreted</keyword>
<dbReference type="EMBL" id="PQFF01000130">
    <property type="protein sequence ID" value="RHZ80074.1"/>
    <property type="molecule type" value="Genomic_DNA"/>
</dbReference>